<dbReference type="Gene3D" id="3.60.10.10">
    <property type="entry name" value="Endonuclease/exonuclease/phosphatase"/>
    <property type="match status" value="1"/>
</dbReference>
<dbReference type="PANTHER" id="PTHR47027">
    <property type="entry name" value="REVERSE TRANSCRIPTASE DOMAIN-CONTAINING PROTEIN"/>
    <property type="match status" value="1"/>
</dbReference>
<dbReference type="GO" id="GO:0003964">
    <property type="term" value="F:RNA-directed DNA polymerase activity"/>
    <property type="evidence" value="ECO:0007669"/>
    <property type="project" value="UniProtKB-KW"/>
</dbReference>
<organism evidence="2 3">
    <name type="scientific">Acropora cervicornis</name>
    <name type="common">Staghorn coral</name>
    <dbReference type="NCBI Taxonomy" id="6130"/>
    <lineage>
        <taxon>Eukaryota</taxon>
        <taxon>Metazoa</taxon>
        <taxon>Cnidaria</taxon>
        <taxon>Anthozoa</taxon>
        <taxon>Hexacorallia</taxon>
        <taxon>Scleractinia</taxon>
        <taxon>Astrocoeniina</taxon>
        <taxon>Acroporidae</taxon>
        <taxon>Acropora</taxon>
    </lineage>
</organism>
<dbReference type="CDD" id="cd09076">
    <property type="entry name" value="L1-EN"/>
    <property type="match status" value="1"/>
</dbReference>
<dbReference type="CDD" id="cd01650">
    <property type="entry name" value="RT_nLTR_like"/>
    <property type="match status" value="1"/>
</dbReference>
<keyword evidence="2" id="KW-0695">RNA-directed DNA polymerase</keyword>
<keyword evidence="2" id="KW-0808">Transferase</keyword>
<dbReference type="Proteomes" id="UP001249851">
    <property type="component" value="Unassembled WGS sequence"/>
</dbReference>
<name>A0AAD9V2I4_ACRCE</name>
<feature type="domain" description="Reverse transcriptase" evidence="1">
    <location>
        <begin position="726"/>
        <end position="1014"/>
    </location>
</feature>
<evidence type="ECO:0000313" key="3">
    <source>
        <dbReference type="Proteomes" id="UP001249851"/>
    </source>
</evidence>
<reference evidence="2" key="1">
    <citation type="journal article" date="2023" name="G3 (Bethesda)">
        <title>Whole genome assembly and annotation of the endangered Caribbean coral Acropora cervicornis.</title>
        <authorList>
            <person name="Selwyn J.D."/>
            <person name="Vollmer S.V."/>
        </authorList>
    </citation>
    <scope>NUCLEOTIDE SEQUENCE</scope>
    <source>
        <strain evidence="2">K2</strain>
    </source>
</reference>
<dbReference type="PANTHER" id="PTHR47027:SF26">
    <property type="entry name" value="REVERSE TRANSCRIPTASE DOMAIN-CONTAINING PROTEIN"/>
    <property type="match status" value="1"/>
</dbReference>
<dbReference type="AlphaFoldDB" id="A0AAD9V2I4"/>
<reference evidence="2" key="2">
    <citation type="journal article" date="2023" name="Science">
        <title>Genomic signatures of disease resistance in endangered staghorn corals.</title>
        <authorList>
            <person name="Vollmer S.V."/>
            <person name="Selwyn J.D."/>
            <person name="Despard B.A."/>
            <person name="Roesel C.L."/>
        </authorList>
    </citation>
    <scope>NUCLEOTIDE SEQUENCE</scope>
    <source>
        <strain evidence="2">K2</strain>
    </source>
</reference>
<evidence type="ECO:0000259" key="1">
    <source>
        <dbReference type="PROSITE" id="PS50878"/>
    </source>
</evidence>
<keyword evidence="3" id="KW-1185">Reference proteome</keyword>
<dbReference type="SUPFAM" id="SSF56672">
    <property type="entry name" value="DNA/RNA polymerases"/>
    <property type="match status" value="1"/>
</dbReference>
<gene>
    <name evidence="2" type="ORF">P5673_018978</name>
</gene>
<protein>
    <submittedName>
        <fullName evidence="2">RNA-directed DNA polymerase from mobile element jockey</fullName>
    </submittedName>
</protein>
<sequence>MTIHRAKGRSNIRGDTFYQRPNNSTCDVEIQDPNVVGDRPSKLSKNSWYSSWNKDLKYPPSRSCFVYRREPLRDEWLPTGYRYQGSSSITGPHLALNSHLWLPEATVRTKPHDWFNGHEGGPSEAAWNASRAQLDRNNTDGHPLHPGPSPAGLTSSCYWIKMDRDERPGEGARKGALNIACLTSPWPAHRAWQGSHISGKKRTKKAKSSVTAVTFGAWNMRTLLDRAGTNRPERRTALIAHELNRYNVQIAALSETRLADEGHLMEQSAGYTFFWIGRGQNEQREAGVGFAIKSNLARKLKVPPKGINDRLMKVRLPLPKKKFATLISAYAPTMSNPDEVKDKLYEDLKEAIVAVPKADKLIILGDFNARVGRDHASWEGVLGKHGIGKCNSNGLLLLETCAAHDLLITNTVFRLANRNKMSWMHPRSKHLASTGLRHRQAKGQAGCQSDEDHMNLRITLPRRPQGTKMPKRLNVAKLRNQLTKAKLEEELETKLPPPNTDPQADAEAEWARLRDAVYAAASDVVGPVTRKNQDWFDDNNSSIQSQLEEKRRLHCAMLNDPSSVSKKDAYDAMKKTVRTDLHQMQDEWFSKQADNIQSYADSKDMKNFYSALKAVYGPTSSGSAPLLSADGTTLISDKEKVLLERWAEHFDTVLNRPSTINEEAIIRLPQVPVDESHADPPTEEEVLKAIKRLSSGKAPGTDSIPAEIYAAGGSKLIESLTNLFNTMWTQEKLPQELKDASIIHLYKRKGNRNSCDNHRGISLLSIVGKILACILLNRLNVHLERDLLPETQCGFCAGHGTADMIVAARQLQEKCQEQNVGLYTTFVDLTKAFDTVCREGLWKIMAKFGCPAKLIAMVQQFHDGMNARVQDDGEYSEAFPVTNGVKQGCVLAPTLFSMMFSAMLTDAFRDGDRTDGSVFNLRRLQANTKVQEDIARDFLFADDCALNAGTEPDMQGSVDQFSKACDDFGLTISIKKTEVLHQHAPATPYVEANITVNGQQLAVTDKFVYLGSTLSCSVNIDEEVSYRIARASAAFGRLRDTVWERRGLTKETKFRVYQAVVLPSLLYACETCTTYSRHIKQLNAFHMRCLRSLLHIKWQDMVPDTEVLQRAEMEGIHAILLRHQLRWAGHVHRMDDCRLPKRLFYGELSTGKRTTARPKKRYKDTLKEALKLCTIPQATWHEIAVDRTAW</sequence>
<dbReference type="InterPro" id="IPR005135">
    <property type="entry name" value="Endo/exonuclease/phosphatase"/>
</dbReference>
<dbReference type="Pfam" id="PF00078">
    <property type="entry name" value="RVT_1"/>
    <property type="match status" value="1"/>
</dbReference>
<evidence type="ECO:0000313" key="2">
    <source>
        <dbReference type="EMBL" id="KAK2558767.1"/>
    </source>
</evidence>
<comment type="caution">
    <text evidence="2">The sequence shown here is derived from an EMBL/GenBank/DDBJ whole genome shotgun (WGS) entry which is preliminary data.</text>
</comment>
<dbReference type="EMBL" id="JARQWQ010000043">
    <property type="protein sequence ID" value="KAK2558767.1"/>
    <property type="molecule type" value="Genomic_DNA"/>
</dbReference>
<dbReference type="InterPro" id="IPR043502">
    <property type="entry name" value="DNA/RNA_pol_sf"/>
</dbReference>
<dbReference type="InterPro" id="IPR036691">
    <property type="entry name" value="Endo/exonu/phosph_ase_sf"/>
</dbReference>
<dbReference type="InterPro" id="IPR000477">
    <property type="entry name" value="RT_dom"/>
</dbReference>
<keyword evidence="2" id="KW-0548">Nucleotidyltransferase</keyword>
<dbReference type="SUPFAM" id="SSF56219">
    <property type="entry name" value="DNase I-like"/>
    <property type="match status" value="1"/>
</dbReference>
<accession>A0AAD9V2I4</accession>
<dbReference type="PROSITE" id="PS50878">
    <property type="entry name" value="RT_POL"/>
    <property type="match status" value="1"/>
</dbReference>
<proteinExistence type="predicted"/>
<dbReference type="Pfam" id="PF03372">
    <property type="entry name" value="Exo_endo_phos"/>
    <property type="match status" value="1"/>
</dbReference>